<comment type="caution">
    <text evidence="3">The sequence shown here is derived from an EMBL/GenBank/DDBJ whole genome shotgun (WGS) entry which is preliminary data.</text>
</comment>
<keyword evidence="1" id="KW-0472">Membrane</keyword>
<keyword evidence="1" id="KW-0812">Transmembrane</keyword>
<organism evidence="3 4">
    <name type="scientific">Neolewinella antarctica</name>
    <dbReference type="NCBI Taxonomy" id="442734"/>
    <lineage>
        <taxon>Bacteria</taxon>
        <taxon>Pseudomonadati</taxon>
        <taxon>Bacteroidota</taxon>
        <taxon>Saprospiria</taxon>
        <taxon>Saprospirales</taxon>
        <taxon>Lewinellaceae</taxon>
        <taxon>Neolewinella</taxon>
    </lineage>
</organism>
<keyword evidence="1" id="KW-1133">Transmembrane helix</keyword>
<feature type="domain" description="TPM" evidence="2">
    <location>
        <begin position="46"/>
        <end position="169"/>
    </location>
</feature>
<evidence type="ECO:0000256" key="1">
    <source>
        <dbReference type="SAM" id="Phobius"/>
    </source>
</evidence>
<evidence type="ECO:0000313" key="3">
    <source>
        <dbReference type="EMBL" id="NJC27443.1"/>
    </source>
</evidence>
<dbReference type="Gene3D" id="3.10.310.50">
    <property type="match status" value="1"/>
</dbReference>
<reference evidence="3 4" key="1">
    <citation type="submission" date="2020-03" db="EMBL/GenBank/DDBJ databases">
        <title>Genomic Encyclopedia of Type Strains, Phase IV (KMG-IV): sequencing the most valuable type-strain genomes for metagenomic binning, comparative biology and taxonomic classification.</title>
        <authorList>
            <person name="Goeker M."/>
        </authorList>
    </citation>
    <scope>NUCLEOTIDE SEQUENCE [LARGE SCALE GENOMIC DNA]</scope>
    <source>
        <strain evidence="3 4">DSM 105096</strain>
    </source>
</reference>
<feature type="transmembrane region" description="Helical" evidence="1">
    <location>
        <begin position="187"/>
        <end position="207"/>
    </location>
</feature>
<dbReference type="InterPro" id="IPR007621">
    <property type="entry name" value="TPM_dom"/>
</dbReference>
<protein>
    <recommendedName>
        <fullName evidence="2">TPM domain-containing protein</fullName>
    </recommendedName>
</protein>
<accession>A0ABX0XDR2</accession>
<dbReference type="PANTHER" id="PTHR30373">
    <property type="entry name" value="UPF0603 PROTEIN YGCG"/>
    <property type="match status" value="1"/>
</dbReference>
<dbReference type="Pfam" id="PF04536">
    <property type="entry name" value="TPM_phosphatase"/>
    <property type="match status" value="1"/>
</dbReference>
<dbReference type="EMBL" id="JAATJH010000005">
    <property type="protein sequence ID" value="NJC27443.1"/>
    <property type="molecule type" value="Genomic_DNA"/>
</dbReference>
<evidence type="ECO:0000313" key="4">
    <source>
        <dbReference type="Proteomes" id="UP000770785"/>
    </source>
</evidence>
<proteinExistence type="predicted"/>
<name>A0ABX0XDR2_9BACT</name>
<sequence length="285" mass="30414">MNQVRHYTEAFVTPALLRAVALLLLLCVGLGVQAQSAIPAKSDKLVNDFGNMLSAGEESALTQKLNQYAKETSTQIAIVTEQSLNGYTAFDRSIEIAQGWGIGGSERTDNGILMYIARDDRRIQIQTGYGTEGFLPDALAKRIIDQIMTPAFRQGQIYQGIDEATGAIMSLGKGEYTADDIKQEQEGFPPILIFIGIFLIFMALSYFNRRDDDDDDDGGYWRKGSYDMDDPNKQVRRRRRRGGGFIFLPGGFGGGGGGGFGGGGGGGFGGFGGGGFGGGGAGGGW</sequence>
<dbReference type="PANTHER" id="PTHR30373:SF2">
    <property type="entry name" value="UPF0603 PROTEIN YGCG"/>
    <property type="match status" value="1"/>
</dbReference>
<keyword evidence="4" id="KW-1185">Reference proteome</keyword>
<evidence type="ECO:0000259" key="2">
    <source>
        <dbReference type="Pfam" id="PF04536"/>
    </source>
</evidence>
<dbReference type="RefSeq" id="WP_168038558.1">
    <property type="nucleotide sequence ID" value="NZ_JAATJH010000005.1"/>
</dbReference>
<dbReference type="Proteomes" id="UP000770785">
    <property type="component" value="Unassembled WGS sequence"/>
</dbReference>
<gene>
    <name evidence="3" type="ORF">GGR27_002960</name>
</gene>